<protein>
    <recommendedName>
        <fullName evidence="14">sn-1-specific diacylglycerol lipase</fullName>
        <ecNumber evidence="14">3.1.1.116</ecNumber>
    </recommendedName>
</protein>
<gene>
    <name evidence="17" type="ORF">BJ878DRAFT_426534</name>
</gene>
<evidence type="ECO:0000256" key="8">
    <source>
        <dbReference type="ARBA" id="ARBA00022837"/>
    </source>
</evidence>
<dbReference type="GO" id="GO:0005886">
    <property type="term" value="C:plasma membrane"/>
    <property type="evidence" value="ECO:0007669"/>
    <property type="project" value="UniProtKB-SubCell"/>
</dbReference>
<evidence type="ECO:0000256" key="1">
    <source>
        <dbReference type="ARBA" id="ARBA00001913"/>
    </source>
</evidence>
<dbReference type="Gene3D" id="3.40.50.1820">
    <property type="entry name" value="alpha/beta hydrolase"/>
    <property type="match status" value="1"/>
</dbReference>
<dbReference type="GO" id="GO:0019369">
    <property type="term" value="P:arachidonate metabolic process"/>
    <property type="evidence" value="ECO:0007669"/>
    <property type="project" value="TreeGrafter"/>
</dbReference>
<dbReference type="InterPro" id="IPR029058">
    <property type="entry name" value="AB_hydrolase_fold"/>
</dbReference>
<comment type="cofactor">
    <cofactor evidence="1">
        <name>Ca(2+)</name>
        <dbReference type="ChEBI" id="CHEBI:29108"/>
    </cofactor>
</comment>
<reference evidence="17" key="1">
    <citation type="journal article" date="2021" name="IMA Fungus">
        <title>Genomic characterization of three marine fungi, including Emericellopsis atlantica sp. nov. with signatures of a generalist lifestyle and marine biomass degradation.</title>
        <authorList>
            <person name="Hagestad O.C."/>
            <person name="Hou L."/>
            <person name="Andersen J.H."/>
            <person name="Hansen E.H."/>
            <person name="Altermark B."/>
            <person name="Li C."/>
            <person name="Kuhnert E."/>
            <person name="Cox R.J."/>
            <person name="Crous P.W."/>
            <person name="Spatafora J.W."/>
            <person name="Lail K."/>
            <person name="Amirebrahimi M."/>
            <person name="Lipzen A."/>
            <person name="Pangilinan J."/>
            <person name="Andreopoulos W."/>
            <person name="Hayes R.D."/>
            <person name="Ng V."/>
            <person name="Grigoriev I.V."/>
            <person name="Jackson S.A."/>
            <person name="Sutton T.D.S."/>
            <person name="Dobson A.D.W."/>
            <person name="Rama T."/>
        </authorList>
    </citation>
    <scope>NUCLEOTIDE SEQUENCE</scope>
    <source>
        <strain evidence="17">TRa3180A</strain>
    </source>
</reference>
<dbReference type="CDD" id="cd00519">
    <property type="entry name" value="Lipase_3"/>
    <property type="match status" value="1"/>
</dbReference>
<dbReference type="InterPro" id="IPR052214">
    <property type="entry name" value="DAG_Lipase-Related"/>
</dbReference>
<evidence type="ECO:0000313" key="17">
    <source>
        <dbReference type="EMBL" id="KAG9242158.1"/>
    </source>
</evidence>
<evidence type="ECO:0000259" key="16">
    <source>
        <dbReference type="Pfam" id="PF01764"/>
    </source>
</evidence>
<dbReference type="Pfam" id="PF01764">
    <property type="entry name" value="Lipase_3"/>
    <property type="match status" value="1"/>
</dbReference>
<comment type="subcellular location">
    <subcellularLocation>
        <location evidence="2">Cell membrane</location>
        <topology evidence="2">Multi-pass membrane protein</topology>
    </subcellularLocation>
</comment>
<dbReference type="GO" id="GO:0046340">
    <property type="term" value="P:diacylglycerol catabolic process"/>
    <property type="evidence" value="ECO:0007669"/>
    <property type="project" value="TreeGrafter"/>
</dbReference>
<dbReference type="AlphaFoldDB" id="A0A9P8CCM8"/>
<evidence type="ECO:0000256" key="12">
    <source>
        <dbReference type="ARBA" id="ARBA00023136"/>
    </source>
</evidence>
<comment type="catalytic activity">
    <reaction evidence="13">
        <text>a 1,2-diacyl-sn-glycerol + H2O = a 2-acylglycerol + a fatty acid + H(+)</text>
        <dbReference type="Rhea" id="RHEA:33275"/>
        <dbReference type="ChEBI" id="CHEBI:15377"/>
        <dbReference type="ChEBI" id="CHEBI:15378"/>
        <dbReference type="ChEBI" id="CHEBI:17389"/>
        <dbReference type="ChEBI" id="CHEBI:17815"/>
        <dbReference type="ChEBI" id="CHEBI:28868"/>
        <dbReference type="EC" id="3.1.1.116"/>
    </reaction>
    <physiologicalReaction direction="left-to-right" evidence="13">
        <dbReference type="Rhea" id="RHEA:33276"/>
    </physiologicalReaction>
</comment>
<evidence type="ECO:0000256" key="2">
    <source>
        <dbReference type="ARBA" id="ARBA00004651"/>
    </source>
</evidence>
<evidence type="ECO:0000256" key="13">
    <source>
        <dbReference type="ARBA" id="ARBA00024531"/>
    </source>
</evidence>
<evidence type="ECO:0000256" key="11">
    <source>
        <dbReference type="ARBA" id="ARBA00023098"/>
    </source>
</evidence>
<feature type="compositionally biased region" description="Polar residues" evidence="15">
    <location>
        <begin position="452"/>
        <end position="461"/>
    </location>
</feature>
<feature type="compositionally biased region" description="Basic and acidic residues" evidence="15">
    <location>
        <begin position="371"/>
        <end position="387"/>
    </location>
</feature>
<dbReference type="GO" id="GO:0016298">
    <property type="term" value="F:lipase activity"/>
    <property type="evidence" value="ECO:0007669"/>
    <property type="project" value="TreeGrafter"/>
</dbReference>
<feature type="region of interest" description="Disordered" evidence="15">
    <location>
        <begin position="629"/>
        <end position="652"/>
    </location>
</feature>
<feature type="compositionally biased region" description="Low complexity" evidence="15">
    <location>
        <begin position="573"/>
        <end position="585"/>
    </location>
</feature>
<evidence type="ECO:0000313" key="18">
    <source>
        <dbReference type="Proteomes" id="UP000887226"/>
    </source>
</evidence>
<keyword evidence="5" id="KW-0812">Transmembrane</keyword>
<keyword evidence="12" id="KW-0472">Membrane</keyword>
<keyword evidence="4" id="KW-0597">Phosphoprotein</keyword>
<evidence type="ECO:0000256" key="15">
    <source>
        <dbReference type="SAM" id="MobiDB-lite"/>
    </source>
</evidence>
<evidence type="ECO:0000256" key="14">
    <source>
        <dbReference type="ARBA" id="ARBA00026104"/>
    </source>
</evidence>
<proteinExistence type="predicted"/>
<evidence type="ECO:0000256" key="7">
    <source>
        <dbReference type="ARBA" id="ARBA00022801"/>
    </source>
</evidence>
<feature type="domain" description="Fungal lipase-type" evidence="16">
    <location>
        <begin position="801"/>
        <end position="963"/>
    </location>
</feature>
<feature type="region of interest" description="Disordered" evidence="15">
    <location>
        <begin position="515"/>
        <end position="594"/>
    </location>
</feature>
<evidence type="ECO:0000256" key="10">
    <source>
        <dbReference type="ARBA" id="ARBA00022989"/>
    </source>
</evidence>
<evidence type="ECO:0000256" key="3">
    <source>
        <dbReference type="ARBA" id="ARBA00022475"/>
    </source>
</evidence>
<feature type="compositionally biased region" description="Basic and acidic residues" evidence="15">
    <location>
        <begin position="436"/>
        <end position="446"/>
    </location>
</feature>
<keyword evidence="9" id="KW-0442">Lipid degradation</keyword>
<sequence length="1115" mass="120329">MESKSLVTTAPESSTLLPAPIASVVSLVTRGSSLYLQLGTFIGGLAIDGVRVTTLTGLELSRAIIESVLVRAGKDISTRSTGEIGRVEAEGILERSIATLHSTITSISFAASTGFYISTAALEGATDLSQQLLRTLDGILGSTDSSRAIASIITLIRREFQNPATGKEGEKVSVSDLLMGICGLALLQRWSKRFTDHENTHGTVEEVVWDVVVLDDGRRADVAQNVSEPGLTRSEDSRNSVAFLDIRGNEVVGTIDCDSGEDLPEVSLRQQIMRSLPPDASVKIATSTTTTKMITVEITGTRPPRLSPPSGVEIVEEDTENEHEVSDSIVASNVSSISPAAPCYRAVYRITQDQQQDSNFDKSDTIVQSGGHEDNGVEISHAEDNHPLADLPAPPHEAISSSKLPLRSRKSGSNVLRTKEPPVTENNQAKSSTPKSLDEHRAPEKVTKKHISTSPAGSGSETLPLKTIAGNTVPTKKRLKTEIGAPKLEKKGSFRTAFRKGSVTTLSNLWNKEPASSEVISNKPVARPSRSAPILSSKSHLPVSQKHPSTGWHPLSPQRGNPNFFSSRDLGITTDTTSRSPSRSSYVSVHEQRHDSLLSTTDTYSIHSDGRPVSPTAYRTHLRAQSTLMRAVSEKSTGPTQPSPIKHHRRSKSFVPSIYTLKTNNSETSLVVAAQTPRAAFEDKQSLNNLRRTGSVDGLFPAHHIVRNVTRFIRFASASYGASFLRVMGIAASPTSPQEINTSHHHEHHSFSTHTQLPASTILLSSFVDPQGGSDSSGCTGTGIPMVHFVSLDHDSKAVILTCRGTLGFEDVLTDLTCDYDEMRHRGASYKVHKGIHASAKRLLTSSVLLTITAALEEFPDYGLVLCGHSLGGAVSALLAIMISEPSETGTAFVTAQPELPQLLLPSSDNAGTAPIQSHLPIGHSIHVYAYGPPSCLSPSLRLATRGLITTIVHNYDLVPYLSLGVLHDMQAVALAFKTDDSGAKREVKQRFWGGLCGSFKEKWNHGSQTAEEDGEEDQWAYAALKALRASMQSIKLVPPGEVFVVESMPVLRRDAGVTEGNWLGRPATRVVLRYVRDVEKRFGEVRFGGSMLLDHSPGRYEASLAVLRKGVLDT</sequence>
<dbReference type="OrthoDB" id="438440at2759"/>
<dbReference type="EC" id="3.1.1.116" evidence="14"/>
<dbReference type="GO" id="GO:0046872">
    <property type="term" value="F:metal ion binding"/>
    <property type="evidence" value="ECO:0007669"/>
    <property type="project" value="UniProtKB-KW"/>
</dbReference>
<keyword evidence="3" id="KW-1003">Cell membrane</keyword>
<dbReference type="InterPro" id="IPR002921">
    <property type="entry name" value="Fungal_lipase-type"/>
</dbReference>
<keyword evidence="18" id="KW-1185">Reference proteome</keyword>
<evidence type="ECO:0000256" key="4">
    <source>
        <dbReference type="ARBA" id="ARBA00022553"/>
    </source>
</evidence>
<keyword evidence="8" id="KW-0106">Calcium</keyword>
<dbReference type="EMBL" id="MU254105">
    <property type="protein sequence ID" value="KAG9242158.1"/>
    <property type="molecule type" value="Genomic_DNA"/>
</dbReference>
<keyword evidence="7" id="KW-0378">Hydrolase</keyword>
<dbReference type="PANTHER" id="PTHR45792:SF7">
    <property type="entry name" value="PUTATIVE (AFU_ORTHOLOGUE AFUA_6G02710)-RELATED"/>
    <property type="match status" value="1"/>
</dbReference>
<comment type="caution">
    <text evidence="17">The sequence shown here is derived from an EMBL/GenBank/DDBJ whole genome shotgun (WGS) entry which is preliminary data.</text>
</comment>
<keyword evidence="6" id="KW-0479">Metal-binding</keyword>
<dbReference type="Proteomes" id="UP000887226">
    <property type="component" value="Unassembled WGS sequence"/>
</dbReference>
<dbReference type="PANTHER" id="PTHR45792">
    <property type="entry name" value="DIACYLGLYCEROL LIPASE HOMOLOG-RELATED"/>
    <property type="match status" value="1"/>
</dbReference>
<keyword evidence="10" id="KW-1133">Transmembrane helix</keyword>
<evidence type="ECO:0000256" key="9">
    <source>
        <dbReference type="ARBA" id="ARBA00022963"/>
    </source>
</evidence>
<accession>A0A9P8CCM8</accession>
<name>A0A9P8CCM8_9HELO</name>
<feature type="compositionally biased region" description="Polar residues" evidence="15">
    <location>
        <begin position="629"/>
        <end position="640"/>
    </location>
</feature>
<feature type="compositionally biased region" description="Polar residues" evidence="15">
    <location>
        <begin position="424"/>
        <end position="435"/>
    </location>
</feature>
<evidence type="ECO:0000256" key="5">
    <source>
        <dbReference type="ARBA" id="ARBA00022692"/>
    </source>
</evidence>
<evidence type="ECO:0000256" key="6">
    <source>
        <dbReference type="ARBA" id="ARBA00022723"/>
    </source>
</evidence>
<keyword evidence="11" id="KW-0443">Lipid metabolism</keyword>
<dbReference type="SUPFAM" id="SSF53474">
    <property type="entry name" value="alpha/beta-Hydrolases"/>
    <property type="match status" value="1"/>
</dbReference>
<feature type="region of interest" description="Disordered" evidence="15">
    <location>
        <begin position="355"/>
        <end position="466"/>
    </location>
</feature>
<organism evidence="17 18">
    <name type="scientific">Calycina marina</name>
    <dbReference type="NCBI Taxonomy" id="1763456"/>
    <lineage>
        <taxon>Eukaryota</taxon>
        <taxon>Fungi</taxon>
        <taxon>Dikarya</taxon>
        <taxon>Ascomycota</taxon>
        <taxon>Pezizomycotina</taxon>
        <taxon>Leotiomycetes</taxon>
        <taxon>Helotiales</taxon>
        <taxon>Pezizellaceae</taxon>
        <taxon>Calycina</taxon>
    </lineage>
</organism>